<reference evidence="7" key="1">
    <citation type="journal article" date="2012" name="Proc. Natl. Acad. Sci. U.S.A.">
        <title>Antigenic diversity is generated by distinct evolutionary mechanisms in African trypanosome species.</title>
        <authorList>
            <person name="Jackson A.P."/>
            <person name="Berry A."/>
            <person name="Aslett M."/>
            <person name="Allison H.C."/>
            <person name="Burton P."/>
            <person name="Vavrova-Anderson J."/>
            <person name="Brown R."/>
            <person name="Browne H."/>
            <person name="Corton N."/>
            <person name="Hauser H."/>
            <person name="Gamble J."/>
            <person name="Gilderthorp R."/>
            <person name="Marcello L."/>
            <person name="McQuillan J."/>
            <person name="Otto T.D."/>
            <person name="Quail M.A."/>
            <person name="Sanders M.J."/>
            <person name="van Tonder A."/>
            <person name="Ginger M.L."/>
            <person name="Field M.C."/>
            <person name="Barry J.D."/>
            <person name="Hertz-Fowler C."/>
            <person name="Berriman M."/>
        </authorList>
    </citation>
    <scope>NUCLEOTIDE SEQUENCE</scope>
    <source>
        <strain evidence="7">IL3000</strain>
    </source>
</reference>
<evidence type="ECO:0000256" key="5">
    <source>
        <dbReference type="SAM" id="MobiDB-lite"/>
    </source>
</evidence>
<dbReference type="InterPro" id="IPR017261">
    <property type="entry name" value="DNA_mismatch_repair_MutS/MSH"/>
</dbReference>
<dbReference type="SMART" id="SM00534">
    <property type="entry name" value="MUTSac"/>
    <property type="match status" value="1"/>
</dbReference>
<keyword evidence="1" id="KW-0547">Nucleotide-binding</keyword>
<gene>
    <name evidence="7" type="ORF">TCIL3000_9_1740</name>
</gene>
<feature type="compositionally biased region" description="Polar residues" evidence="5">
    <location>
        <begin position="155"/>
        <end position="167"/>
    </location>
</feature>
<dbReference type="SUPFAM" id="SSF48334">
    <property type="entry name" value="DNA repair protein MutS, domain III"/>
    <property type="match status" value="1"/>
</dbReference>
<dbReference type="GO" id="GO:0140664">
    <property type="term" value="F:ATP-dependent DNA damage sensor activity"/>
    <property type="evidence" value="ECO:0007669"/>
    <property type="project" value="InterPro"/>
</dbReference>
<dbReference type="GO" id="GO:0005524">
    <property type="term" value="F:ATP binding"/>
    <property type="evidence" value="ECO:0007669"/>
    <property type="project" value="UniProtKB-KW"/>
</dbReference>
<dbReference type="InterPro" id="IPR007695">
    <property type="entry name" value="DNA_mismatch_repair_MutS-lik_N"/>
</dbReference>
<sequence>MSKRPRGEEEAAGLRRAIELICHREPTGDEVTSGGKLTQLEQQVVHMRESLPTDVILLVACGYRIKFYGRDSRVASRRFGIMCIQAQPFEYSSVPCTRVSIYISRLVAMGYRVAFADQESASLRATSGNVKGIFSRDIGRLYSRGTLLPGELPSSFESSRGEGSTQPGDEEALEGDANVPEVLPLTVREESSELFLCFIRPLSGGEPGGKIELILLSFVTHTLERHNFSLESEMLDILHRYDIVEVVVLYDEKEMRKYGLQRSPALRRHAVAPSPLCGLPEAFSHPLSTLLPLHFGPTANGEEDDKSVTVSVSLYSGSVDQSISDYLVPFKLDATFWKMCTEAKTPQVPKTTEKDTAGFLDLPGTTLSALDVFHSSIGAKGSLLALLDHSITVAGLRKLRAWLAAPLCSASAIKSRSEAVTSLLQTNINVSVVNLLREFAKFGDVQTTLGKLKAQKCTVLEYLRLLRAVSTTHKLATNALSCCQGRTCYLLNDTLESVASDNIRVFLQAHSYELTMAAVSATEYYESLASDLPPSLQQHAADRDETLRMLDEELVRVRGVLHLPALEFRTISGTSFILDVPQAKRRAAPSDWIVLSETKSNVRYHTPTIVDLVVRLCSARERLALAANEAWLERQTELINCMTTMKLFETVIDSVATLDALRCLAQASSAPGYVLPTVTDETQCIIIEDGQHPMLNSLLRGGYVGCDVKLMRGGTWILTGPNMGGKSALMRMVGTFVILAQLGCYVPAKMAQLPVFKAVHCRMGSSDSLIEGSSTFLKEMEETSRILNSRSLSSSLVLLDELGRGTSSFDGIAVAAATLEYLVRKGSTTFFVTHYSQLCEPYAECGADGLVSCRYMGFREESGTGEEGEPQIFFTYKPTLGVTPQALECEWHAELACLQL</sequence>
<dbReference type="Pfam" id="PF00488">
    <property type="entry name" value="MutS_V"/>
    <property type="match status" value="1"/>
</dbReference>
<dbReference type="InterPro" id="IPR027417">
    <property type="entry name" value="P-loop_NTPase"/>
</dbReference>
<dbReference type="Gene3D" id="1.10.1420.10">
    <property type="match status" value="2"/>
</dbReference>
<dbReference type="InterPro" id="IPR007861">
    <property type="entry name" value="DNA_mismatch_repair_MutS_clamp"/>
</dbReference>
<evidence type="ECO:0000259" key="6">
    <source>
        <dbReference type="PROSITE" id="PS00486"/>
    </source>
</evidence>
<evidence type="ECO:0000256" key="2">
    <source>
        <dbReference type="ARBA" id="ARBA00022763"/>
    </source>
</evidence>
<dbReference type="PANTHER" id="PTHR11361">
    <property type="entry name" value="DNA MISMATCH REPAIR PROTEIN MUTS FAMILY MEMBER"/>
    <property type="match status" value="1"/>
</dbReference>
<dbReference type="SUPFAM" id="SSF52540">
    <property type="entry name" value="P-loop containing nucleoside triphosphate hydrolases"/>
    <property type="match status" value="1"/>
</dbReference>
<evidence type="ECO:0000256" key="4">
    <source>
        <dbReference type="ARBA" id="ARBA00023125"/>
    </source>
</evidence>
<dbReference type="Gene3D" id="3.40.50.300">
    <property type="entry name" value="P-loop containing nucleotide triphosphate hydrolases"/>
    <property type="match status" value="1"/>
</dbReference>
<dbReference type="EMBL" id="HE575322">
    <property type="protein sequence ID" value="CCC92777.1"/>
    <property type="molecule type" value="Genomic_DNA"/>
</dbReference>
<dbReference type="GO" id="GO:0032301">
    <property type="term" value="C:MutSalpha complex"/>
    <property type="evidence" value="ECO:0007669"/>
    <property type="project" value="TreeGrafter"/>
</dbReference>
<feature type="region of interest" description="Disordered" evidence="5">
    <location>
        <begin position="151"/>
        <end position="175"/>
    </location>
</feature>
<dbReference type="PANTHER" id="PTHR11361:SF154">
    <property type="entry name" value="REPAIR PROTEIN MSH3, PUTATIVE-RELATED"/>
    <property type="match status" value="1"/>
</dbReference>
<dbReference type="PROSITE" id="PS00486">
    <property type="entry name" value="DNA_MISMATCH_REPAIR_2"/>
    <property type="match status" value="1"/>
</dbReference>
<proteinExistence type="predicted"/>
<dbReference type="InterPro" id="IPR007696">
    <property type="entry name" value="DNA_mismatch_repair_MutS_core"/>
</dbReference>
<dbReference type="PIRSF" id="PIRSF037677">
    <property type="entry name" value="DNA_mis_repair_Msh6"/>
    <property type="match status" value="1"/>
</dbReference>
<evidence type="ECO:0000313" key="7">
    <source>
        <dbReference type="EMBL" id="CCC92777.1"/>
    </source>
</evidence>
<dbReference type="InterPro" id="IPR016151">
    <property type="entry name" value="DNA_mismatch_repair_MutS_N"/>
</dbReference>
<evidence type="ECO:0000256" key="1">
    <source>
        <dbReference type="ARBA" id="ARBA00022741"/>
    </source>
</evidence>
<name>G0UTR3_TRYCI</name>
<dbReference type="Gene3D" id="3.40.1170.10">
    <property type="entry name" value="DNA repair protein MutS, domain I"/>
    <property type="match status" value="1"/>
</dbReference>
<keyword evidence="4" id="KW-0238">DNA-binding</keyword>
<dbReference type="VEuPathDB" id="TriTrypDB:TcIL3000_9_1740"/>
<dbReference type="AlphaFoldDB" id="G0UTR3"/>
<dbReference type="Pfam" id="PF01624">
    <property type="entry name" value="MutS_I"/>
    <property type="match status" value="1"/>
</dbReference>
<dbReference type="SUPFAM" id="SSF55271">
    <property type="entry name" value="DNA repair protein MutS, domain I"/>
    <property type="match status" value="1"/>
</dbReference>
<accession>G0UTR3</accession>
<dbReference type="InterPro" id="IPR000432">
    <property type="entry name" value="DNA_mismatch_repair_MutS_C"/>
</dbReference>
<evidence type="ECO:0000256" key="3">
    <source>
        <dbReference type="ARBA" id="ARBA00022840"/>
    </source>
</evidence>
<protein>
    <submittedName>
        <fullName evidence="7">Uncharacterized protein TCIL3000_9_1740</fullName>
    </submittedName>
</protein>
<dbReference type="GO" id="GO:0006298">
    <property type="term" value="P:mismatch repair"/>
    <property type="evidence" value="ECO:0007669"/>
    <property type="project" value="InterPro"/>
</dbReference>
<feature type="domain" description="DNA mismatch repair proteins mutS family" evidence="6">
    <location>
        <begin position="795"/>
        <end position="811"/>
    </location>
</feature>
<dbReference type="Pfam" id="PF05192">
    <property type="entry name" value="MutS_III"/>
    <property type="match status" value="1"/>
</dbReference>
<keyword evidence="3" id="KW-0067">ATP-binding</keyword>
<dbReference type="Pfam" id="PF05190">
    <property type="entry name" value="MutS_IV"/>
    <property type="match status" value="1"/>
</dbReference>
<dbReference type="SMART" id="SM00533">
    <property type="entry name" value="MUTSd"/>
    <property type="match status" value="1"/>
</dbReference>
<keyword evidence="2" id="KW-0227">DNA damage</keyword>
<dbReference type="InterPro" id="IPR045076">
    <property type="entry name" value="MutS"/>
</dbReference>
<dbReference type="InterPro" id="IPR036187">
    <property type="entry name" value="DNA_mismatch_repair_MutS_sf"/>
</dbReference>
<dbReference type="GO" id="GO:0030983">
    <property type="term" value="F:mismatched DNA binding"/>
    <property type="evidence" value="ECO:0007669"/>
    <property type="project" value="InterPro"/>
</dbReference>
<organism evidence="7">
    <name type="scientific">Trypanosoma congolense (strain IL3000)</name>
    <dbReference type="NCBI Taxonomy" id="1068625"/>
    <lineage>
        <taxon>Eukaryota</taxon>
        <taxon>Discoba</taxon>
        <taxon>Euglenozoa</taxon>
        <taxon>Kinetoplastea</taxon>
        <taxon>Metakinetoplastina</taxon>
        <taxon>Trypanosomatida</taxon>
        <taxon>Trypanosomatidae</taxon>
        <taxon>Trypanosoma</taxon>
        <taxon>Nannomonas</taxon>
    </lineage>
</organism>